<dbReference type="InterPro" id="IPR036514">
    <property type="entry name" value="SGNH_hydro_sf"/>
</dbReference>
<dbReference type="Proteomes" id="UP000183407">
    <property type="component" value="Unassembled WGS sequence"/>
</dbReference>
<evidence type="ECO:0000313" key="2">
    <source>
        <dbReference type="EMBL" id="SEE28267.1"/>
    </source>
</evidence>
<dbReference type="CDD" id="cd00229">
    <property type="entry name" value="SGNH_hydrolase"/>
    <property type="match status" value="1"/>
</dbReference>
<evidence type="ECO:0000313" key="3">
    <source>
        <dbReference type="Proteomes" id="UP000183407"/>
    </source>
</evidence>
<reference evidence="3" key="1">
    <citation type="submission" date="2016-10" db="EMBL/GenBank/DDBJ databases">
        <authorList>
            <person name="Varghese N."/>
        </authorList>
    </citation>
    <scope>NUCLEOTIDE SEQUENCE [LARGE SCALE GENOMIC DNA]</scope>
    <source>
        <strain evidence="3">DSM 44719</strain>
    </source>
</reference>
<proteinExistence type="predicted"/>
<evidence type="ECO:0000256" key="1">
    <source>
        <dbReference type="SAM" id="Phobius"/>
    </source>
</evidence>
<feature type="transmembrane region" description="Helical" evidence="1">
    <location>
        <begin position="20"/>
        <end position="37"/>
    </location>
</feature>
<protein>
    <recommendedName>
        <fullName evidence="4">SGNH hydrolase-type esterase domain-containing protein</fullName>
    </recommendedName>
</protein>
<keyword evidence="1" id="KW-0812">Transmembrane</keyword>
<dbReference type="SUPFAM" id="SSF52266">
    <property type="entry name" value="SGNH hydrolase"/>
    <property type="match status" value="1"/>
</dbReference>
<dbReference type="Gene3D" id="3.40.50.1110">
    <property type="entry name" value="SGNH hydrolase"/>
    <property type="match status" value="1"/>
</dbReference>
<evidence type="ECO:0008006" key="4">
    <source>
        <dbReference type="Google" id="ProtNLM"/>
    </source>
</evidence>
<dbReference type="AlphaFoldDB" id="A0A1H5HJW9"/>
<organism evidence="2 3">
    <name type="scientific">Rhodococcus jostii</name>
    <dbReference type="NCBI Taxonomy" id="132919"/>
    <lineage>
        <taxon>Bacteria</taxon>
        <taxon>Bacillati</taxon>
        <taxon>Actinomycetota</taxon>
        <taxon>Actinomycetes</taxon>
        <taxon>Mycobacteriales</taxon>
        <taxon>Nocardiaceae</taxon>
        <taxon>Rhodococcus</taxon>
    </lineage>
</organism>
<keyword evidence="1" id="KW-1133">Transmembrane helix</keyword>
<name>A0A1H5HJW9_RHOJO</name>
<keyword evidence="1" id="KW-0472">Membrane</keyword>
<dbReference type="EMBL" id="FNTL01000004">
    <property type="protein sequence ID" value="SEE28267.1"/>
    <property type="molecule type" value="Genomic_DNA"/>
</dbReference>
<gene>
    <name evidence="2" type="ORF">SAMN04490220_7239</name>
</gene>
<sequence>MIGKFLRSPDTTRDLRNVGFWVFIIVCVGAGIGMYWLSTTRTAVVREVHPGSPIPTKVISPAKTVDLGSVKSILFMGDSWFEEQASTPSVEGFMNIVAQQLGVQSKAYGFGSAGFHDPGIDNRGNFESRFLVEDSKIAPDLVLLGGGIHDVMEPSRNVYYSFASLVDAVHTRFPAAQIALIGPAPATEEMFSSLLTLDYTLRSAAADSGVVYISPLTEGWIRVENLPDYVMSVEGLPSLNDKGKEYFARKLADALRHPSE</sequence>
<accession>A0A1H5HJW9</accession>